<dbReference type="Proteomes" id="UP000663828">
    <property type="component" value="Unassembled WGS sequence"/>
</dbReference>
<reference evidence="1" key="1">
    <citation type="submission" date="2021-02" db="EMBL/GenBank/DDBJ databases">
        <authorList>
            <person name="Nowell W R."/>
        </authorList>
    </citation>
    <scope>NUCLEOTIDE SEQUENCE</scope>
</reference>
<gene>
    <name evidence="1" type="ORF">XAT740_LOCUS63390</name>
</gene>
<feature type="non-terminal residue" evidence="1">
    <location>
        <position position="1"/>
    </location>
</feature>
<dbReference type="EMBL" id="CAJNOR010019474">
    <property type="protein sequence ID" value="CAF1689635.1"/>
    <property type="molecule type" value="Genomic_DNA"/>
</dbReference>
<protein>
    <submittedName>
        <fullName evidence="1">Uncharacterized protein</fullName>
    </submittedName>
</protein>
<organism evidence="1 2">
    <name type="scientific">Adineta ricciae</name>
    <name type="common">Rotifer</name>
    <dbReference type="NCBI Taxonomy" id="249248"/>
    <lineage>
        <taxon>Eukaryota</taxon>
        <taxon>Metazoa</taxon>
        <taxon>Spiralia</taxon>
        <taxon>Gnathifera</taxon>
        <taxon>Rotifera</taxon>
        <taxon>Eurotatoria</taxon>
        <taxon>Bdelloidea</taxon>
        <taxon>Adinetida</taxon>
        <taxon>Adinetidae</taxon>
        <taxon>Adineta</taxon>
    </lineage>
</organism>
<dbReference type="AlphaFoldDB" id="A0A816HKK8"/>
<keyword evidence="2" id="KW-1185">Reference proteome</keyword>
<evidence type="ECO:0000313" key="2">
    <source>
        <dbReference type="Proteomes" id="UP000663828"/>
    </source>
</evidence>
<name>A0A816HKK8_ADIRI</name>
<evidence type="ECO:0000313" key="1">
    <source>
        <dbReference type="EMBL" id="CAF1689635.1"/>
    </source>
</evidence>
<comment type="caution">
    <text evidence="1">The sequence shown here is derived from an EMBL/GenBank/DDBJ whole genome shotgun (WGS) entry which is preliminary data.</text>
</comment>
<proteinExistence type="predicted"/>
<sequence>MFPLIQIAPTHDLTKIRYLCVADTSKSAGEKLISIHISFARKVNFKHKFLNHLFPNVGSGEYLYVTNGDRFNEEMKLLANGKYIESSIYTCKKENFASDDYRKKQEDVATVAFEQESFNS</sequence>
<accession>A0A816HKK8</accession>